<dbReference type="OrthoDB" id="5905315at2759"/>
<accession>A0A2G5SIN6</accession>
<dbReference type="EMBL" id="PDUG01000007">
    <property type="protein sequence ID" value="PIC14763.1"/>
    <property type="molecule type" value="Genomic_DNA"/>
</dbReference>
<gene>
    <name evidence="3" type="ORF">B9Z55_026954</name>
</gene>
<feature type="domain" description="DUF38" evidence="1">
    <location>
        <begin position="223"/>
        <end position="349"/>
    </location>
</feature>
<dbReference type="InterPro" id="IPR040161">
    <property type="entry name" value="FB224"/>
</dbReference>
<proteinExistence type="predicted"/>
<dbReference type="CDD" id="cd22150">
    <property type="entry name" value="F-box_CeFBXA-like"/>
    <property type="match status" value="1"/>
</dbReference>
<sequence>MEKIPEFLKNNDHYLKSCILYEVALKKPIFDSYRNFCDTVGHNAMEYPDFEFWYCRFCQGEMDFDYDRSRGPVSKTLMDMPIKLMQKITEDMTPFEKRYLRSINHSIKDFTDSLPTVFEKIEISAYENKLEWKVNGNEYECKKEENGCTFSRPKCLNAEKCEKGCYRCKDENKITETFEESYIKKSLEYLTPLFKIPNLQINDFRFCVTDQTPELDDLLPVAFYAKSACIQMTNFDKMVQHLSNLKAGFLEEFTICFHSSIGKEHLTRIYETEQFKQAQGVKIYHFAELNVEDLTNFNHLKHFTLHLNPIEGEEILRIRDTISTFKNFEECSIMYQRNGRRIRSLAEVLEEYLEGPVEEFTHRYKNPAFNKTLDFKIKEWGHYFFIDVLKV</sequence>
<dbReference type="Pfam" id="PF17906">
    <property type="entry name" value="HTH_48"/>
    <property type="match status" value="1"/>
</dbReference>
<name>A0A2G5SIN6_9PELO</name>
<organism evidence="3 4">
    <name type="scientific">Caenorhabditis nigoni</name>
    <dbReference type="NCBI Taxonomy" id="1611254"/>
    <lineage>
        <taxon>Eukaryota</taxon>
        <taxon>Metazoa</taxon>
        <taxon>Ecdysozoa</taxon>
        <taxon>Nematoda</taxon>
        <taxon>Chromadorea</taxon>
        <taxon>Rhabditida</taxon>
        <taxon>Rhabditina</taxon>
        <taxon>Rhabditomorpha</taxon>
        <taxon>Rhabditoidea</taxon>
        <taxon>Rhabditidae</taxon>
        <taxon>Peloderinae</taxon>
        <taxon>Caenorhabditis</taxon>
    </lineage>
</organism>
<dbReference type="AlphaFoldDB" id="A0A2G5SIN6"/>
<dbReference type="Proteomes" id="UP000230233">
    <property type="component" value="Unassembled WGS sequence"/>
</dbReference>
<evidence type="ECO:0008006" key="5">
    <source>
        <dbReference type="Google" id="ProtNLM"/>
    </source>
</evidence>
<dbReference type="InterPro" id="IPR041426">
    <property type="entry name" value="Mos1_HTH"/>
</dbReference>
<reference evidence="4" key="1">
    <citation type="submission" date="2017-10" db="EMBL/GenBank/DDBJ databases">
        <title>Rapid genome shrinkage in a self-fertile nematode reveals novel sperm competition proteins.</title>
        <authorList>
            <person name="Yin D."/>
            <person name="Schwarz E.M."/>
            <person name="Thomas C.G."/>
            <person name="Felde R.L."/>
            <person name="Korf I.F."/>
            <person name="Cutter A.D."/>
            <person name="Schartner C.M."/>
            <person name="Ralston E.J."/>
            <person name="Meyer B.J."/>
            <person name="Haag E.S."/>
        </authorList>
    </citation>
    <scope>NUCLEOTIDE SEQUENCE [LARGE SCALE GENOMIC DNA]</scope>
    <source>
        <strain evidence="4">JU1422</strain>
    </source>
</reference>
<keyword evidence="4" id="KW-1185">Reference proteome</keyword>
<comment type="caution">
    <text evidence="3">The sequence shown here is derived from an EMBL/GenBank/DDBJ whole genome shotgun (WGS) entry which is preliminary data.</text>
</comment>
<dbReference type="GO" id="GO:0045087">
    <property type="term" value="P:innate immune response"/>
    <property type="evidence" value="ECO:0007669"/>
    <property type="project" value="TreeGrafter"/>
</dbReference>
<feature type="domain" description="Mos1 transposase HTH" evidence="2">
    <location>
        <begin position="13"/>
        <end position="61"/>
    </location>
</feature>
<dbReference type="Pfam" id="PF01827">
    <property type="entry name" value="FTH"/>
    <property type="match status" value="1"/>
</dbReference>
<evidence type="ECO:0000313" key="4">
    <source>
        <dbReference type="Proteomes" id="UP000230233"/>
    </source>
</evidence>
<dbReference type="InterPro" id="IPR002900">
    <property type="entry name" value="DUF38/FTH_CAE_spp"/>
</dbReference>
<dbReference type="PANTHER" id="PTHR23015">
    <property type="entry name" value="UNCHARACTERIZED C.ELEGANS PROTEIN"/>
    <property type="match status" value="1"/>
</dbReference>
<protein>
    <recommendedName>
        <fullName evidence="5">F-box domain-containing protein</fullName>
    </recommendedName>
</protein>
<evidence type="ECO:0000313" key="3">
    <source>
        <dbReference type="EMBL" id="PIC14763.1"/>
    </source>
</evidence>
<evidence type="ECO:0000259" key="2">
    <source>
        <dbReference type="Pfam" id="PF17906"/>
    </source>
</evidence>
<dbReference type="PANTHER" id="PTHR23015:SF4">
    <property type="entry name" value="DUF38 DOMAIN-CONTAINING PROTEIN-RELATED"/>
    <property type="match status" value="1"/>
</dbReference>
<evidence type="ECO:0000259" key="1">
    <source>
        <dbReference type="Pfam" id="PF01827"/>
    </source>
</evidence>